<comment type="subcellular location">
    <subcellularLocation>
        <location evidence="1">Cell membrane</location>
        <topology evidence="1">Multi-pass membrane protein</topology>
    </subcellularLocation>
</comment>
<keyword evidence="4" id="KW-1003">Cell membrane</keyword>
<evidence type="ECO:0000256" key="6">
    <source>
        <dbReference type="ARBA" id="ARBA00022989"/>
    </source>
</evidence>
<dbReference type="InterPro" id="IPR006042">
    <property type="entry name" value="Xan_ur_permease"/>
</dbReference>
<reference evidence="9 10" key="1">
    <citation type="submission" date="2018-06" db="EMBL/GenBank/DDBJ databases">
        <authorList>
            <consortium name="Pathogen Informatics"/>
            <person name="Doyle S."/>
        </authorList>
    </citation>
    <scope>NUCLEOTIDE SEQUENCE [LARGE SCALE GENOMIC DNA]</scope>
    <source>
        <strain evidence="9 10">NCTC13163</strain>
    </source>
</reference>
<name>A0A377FX58_9BACL</name>
<keyword evidence="5 8" id="KW-0812">Transmembrane</keyword>
<dbReference type="NCBIfam" id="TIGR00801">
    <property type="entry name" value="ncs2"/>
    <property type="match status" value="1"/>
</dbReference>
<evidence type="ECO:0000256" key="2">
    <source>
        <dbReference type="ARBA" id="ARBA00008821"/>
    </source>
</evidence>
<feature type="transmembrane region" description="Helical" evidence="8">
    <location>
        <begin position="184"/>
        <end position="202"/>
    </location>
</feature>
<evidence type="ECO:0000256" key="8">
    <source>
        <dbReference type="SAM" id="Phobius"/>
    </source>
</evidence>
<gene>
    <name evidence="9" type="primary">ygfU</name>
    <name evidence="9" type="ORF">NCTC13163_02847</name>
</gene>
<evidence type="ECO:0000313" key="9">
    <source>
        <dbReference type="EMBL" id="STO09411.1"/>
    </source>
</evidence>
<feature type="transmembrane region" description="Helical" evidence="8">
    <location>
        <begin position="367"/>
        <end position="387"/>
    </location>
</feature>
<keyword evidence="6 8" id="KW-1133">Transmembrane helix</keyword>
<sequence length="434" mass="45355">MNTFKTASLGFQHLLAMYTGAAIVPLIVGGAIGLGPTELAYLVAIDLFMCGVATLLQVWTTRFTGVGLPVVLGCTFTAVGPMIAIGSSNGITAIYGALIASGIIVILISGFVGKLARFFPPVVLGSVVTIIGLSLIPVAINDIGGGTPGEPGFASMQNLALGGLTIALIIVLNRVGRVFTRAAAVLFAVLIGTAVAAFLGLVDFSPVREAGWFQMVQPFYFGMPTFDVSAIIVMTLVAIISMIESTGVFFALSDITKKPIGSNELTKGYRAEGVATILGGIFNSFPYTTFSQNVGLVQLSGVKSRRVIFWTSGLLILLGFLPKVATFTTLIPKPVLGGAMLVMFGTVAASGIRILSQVDFSKNENLITIALSIGIGLGITANPAIVANMPESIQLFTDSAIVAGSFTALFLNGFFRLVDRFRPVAIVAEERQVS</sequence>
<feature type="transmembrane region" description="Helical" evidence="8">
    <location>
        <begin position="91"/>
        <end position="111"/>
    </location>
</feature>
<feature type="transmembrane region" description="Helical" evidence="8">
    <location>
        <begin position="335"/>
        <end position="355"/>
    </location>
</feature>
<evidence type="ECO:0000256" key="4">
    <source>
        <dbReference type="ARBA" id="ARBA00022475"/>
    </source>
</evidence>
<dbReference type="NCBIfam" id="TIGR03173">
    <property type="entry name" value="pbuX"/>
    <property type="match status" value="1"/>
</dbReference>
<dbReference type="GO" id="GO:0005886">
    <property type="term" value="C:plasma membrane"/>
    <property type="evidence" value="ECO:0007669"/>
    <property type="project" value="UniProtKB-SubCell"/>
</dbReference>
<dbReference type="Proteomes" id="UP000254060">
    <property type="component" value="Unassembled WGS sequence"/>
</dbReference>
<dbReference type="PANTHER" id="PTHR42810:SF4">
    <property type="entry name" value="URIC ACID TRANSPORTER UACT"/>
    <property type="match status" value="1"/>
</dbReference>
<dbReference type="NCBIfam" id="NF037981">
    <property type="entry name" value="NCS2_1"/>
    <property type="match status" value="1"/>
</dbReference>
<keyword evidence="7 8" id="KW-0472">Membrane</keyword>
<evidence type="ECO:0000313" key="10">
    <source>
        <dbReference type="Proteomes" id="UP000254060"/>
    </source>
</evidence>
<evidence type="ECO:0000256" key="1">
    <source>
        <dbReference type="ARBA" id="ARBA00004651"/>
    </source>
</evidence>
<dbReference type="EMBL" id="UGGP01000001">
    <property type="protein sequence ID" value="STO09411.1"/>
    <property type="molecule type" value="Genomic_DNA"/>
</dbReference>
<feature type="transmembrane region" description="Helical" evidence="8">
    <location>
        <begin position="228"/>
        <end position="252"/>
    </location>
</feature>
<evidence type="ECO:0000256" key="5">
    <source>
        <dbReference type="ARBA" id="ARBA00022692"/>
    </source>
</evidence>
<feature type="transmembrane region" description="Helical" evidence="8">
    <location>
        <begin position="12"/>
        <end position="33"/>
    </location>
</feature>
<organism evidence="9 10">
    <name type="scientific">Exiguobacterium aurantiacum</name>
    <dbReference type="NCBI Taxonomy" id="33987"/>
    <lineage>
        <taxon>Bacteria</taxon>
        <taxon>Bacillati</taxon>
        <taxon>Bacillota</taxon>
        <taxon>Bacilli</taxon>
        <taxon>Bacillales</taxon>
        <taxon>Bacillales Family XII. Incertae Sedis</taxon>
        <taxon>Exiguobacterium</taxon>
    </lineage>
</organism>
<feature type="transmembrane region" description="Helical" evidence="8">
    <location>
        <begin position="393"/>
        <end position="415"/>
    </location>
</feature>
<protein>
    <submittedName>
        <fullName evidence="9">Purine permease ygfU</fullName>
    </submittedName>
</protein>
<feature type="transmembrane region" description="Helical" evidence="8">
    <location>
        <begin position="39"/>
        <end position="59"/>
    </location>
</feature>
<feature type="transmembrane region" description="Helical" evidence="8">
    <location>
        <begin position="66"/>
        <end position="85"/>
    </location>
</feature>
<comment type="similarity">
    <text evidence="2">Belongs to the nucleobase:cation symporter-2 (NCS2) (TC 2.A.40) family.</text>
</comment>
<dbReference type="InterPro" id="IPR006043">
    <property type="entry name" value="NCS2"/>
</dbReference>
<dbReference type="InterPro" id="IPR017588">
    <property type="entry name" value="UacT-like"/>
</dbReference>
<evidence type="ECO:0000256" key="7">
    <source>
        <dbReference type="ARBA" id="ARBA00023136"/>
    </source>
</evidence>
<feature type="transmembrane region" description="Helical" evidence="8">
    <location>
        <begin position="152"/>
        <end position="172"/>
    </location>
</feature>
<dbReference type="RefSeq" id="WP_029333822.1">
    <property type="nucleotide sequence ID" value="NZ_UGGP01000001.1"/>
</dbReference>
<dbReference type="PANTHER" id="PTHR42810">
    <property type="entry name" value="PURINE PERMEASE C1399.01C-RELATED"/>
    <property type="match status" value="1"/>
</dbReference>
<dbReference type="GO" id="GO:0042907">
    <property type="term" value="F:xanthine transmembrane transporter activity"/>
    <property type="evidence" value="ECO:0007669"/>
    <property type="project" value="TreeGrafter"/>
</dbReference>
<accession>A0A377FX58</accession>
<dbReference type="Pfam" id="PF00860">
    <property type="entry name" value="Xan_ur_permease"/>
    <property type="match status" value="1"/>
</dbReference>
<proteinExistence type="inferred from homology"/>
<keyword evidence="3" id="KW-0813">Transport</keyword>
<dbReference type="AlphaFoldDB" id="A0A377FX58"/>
<dbReference type="OrthoDB" id="9805749at2"/>
<dbReference type="STRING" id="1397694.GCA_000702585_00270"/>
<evidence type="ECO:0000256" key="3">
    <source>
        <dbReference type="ARBA" id="ARBA00022448"/>
    </source>
</evidence>
<dbReference type="PROSITE" id="PS01116">
    <property type="entry name" value="XANTH_URACIL_PERMASE"/>
    <property type="match status" value="1"/>
</dbReference>
<feature type="transmembrane region" description="Helical" evidence="8">
    <location>
        <begin position="118"/>
        <end position="140"/>
    </location>
</feature>
<feature type="transmembrane region" description="Helical" evidence="8">
    <location>
        <begin position="307"/>
        <end position="329"/>
    </location>
</feature>